<dbReference type="RefSeq" id="WP_011244677.1">
    <property type="nucleotide sequence ID" value="NC_006576.1"/>
</dbReference>
<proteinExistence type="predicted"/>
<name>A0A0H3K5K0_SYNP6</name>
<protein>
    <submittedName>
        <fullName evidence="1">Uncharacterized protein</fullName>
    </submittedName>
</protein>
<evidence type="ECO:0000313" key="2">
    <source>
        <dbReference type="Proteomes" id="UP000001175"/>
    </source>
</evidence>
<accession>A0A0H3K5K0</accession>
<dbReference type="Proteomes" id="UP000001175">
    <property type="component" value="Chromosome"/>
</dbReference>
<sequence>MKEYSVLNQGLKVLNSSDFWIVIARLHHSALSEISTRIRQSLDFCFASILTTSEPKVSRKYDRAGNLYFVVDDPKSGQRLSLGSEREVRIWLEQRYYSRPDR</sequence>
<dbReference type="GeneID" id="72430595"/>
<dbReference type="KEGG" id="syc:syc2367_d"/>
<dbReference type="EMBL" id="AP008231">
    <property type="protein sequence ID" value="BAD80557.1"/>
    <property type="molecule type" value="Genomic_DNA"/>
</dbReference>
<dbReference type="AlphaFoldDB" id="A0A0H3K5K0"/>
<organism evidence="1 2">
    <name type="scientific">Synechococcus sp. (strain ATCC 27144 / PCC 6301 / SAUG 1402/1)</name>
    <name type="common">Anacystis nidulans</name>
    <dbReference type="NCBI Taxonomy" id="269084"/>
    <lineage>
        <taxon>Bacteria</taxon>
        <taxon>Bacillati</taxon>
        <taxon>Cyanobacteriota</taxon>
        <taxon>Cyanophyceae</taxon>
        <taxon>Synechococcales</taxon>
        <taxon>Synechococcaceae</taxon>
        <taxon>Synechococcus</taxon>
    </lineage>
</organism>
<gene>
    <name evidence="1" type="ordered locus">syc2367_d</name>
</gene>
<reference evidence="1 2" key="1">
    <citation type="journal article" date="2007" name="Photosyn. Res.">
        <title>Complete nucleotide sequence of the freshwater unicellular cyanobacterium Synechococcus elongatus PCC 6301 chromosome: gene content and organization.</title>
        <authorList>
            <person name="Sugita C."/>
            <person name="Ogata K."/>
            <person name="Shikata M."/>
            <person name="Jikuya H."/>
            <person name="Takano J."/>
            <person name="Furumichi M."/>
            <person name="Kanehisa M."/>
            <person name="Omata T."/>
            <person name="Sugiura M."/>
            <person name="Sugita M."/>
        </authorList>
    </citation>
    <scope>NUCLEOTIDE SEQUENCE [LARGE SCALE GENOMIC DNA]</scope>
    <source>
        <strain evidence="2">ATCC 27144 / PCC 6301 / SAUG 1402/1</strain>
    </source>
</reference>
<evidence type="ECO:0000313" key="1">
    <source>
        <dbReference type="EMBL" id="BAD80557.1"/>
    </source>
</evidence>